<evidence type="ECO:0000256" key="1">
    <source>
        <dbReference type="SAM" id="MobiDB-lite"/>
    </source>
</evidence>
<keyword evidence="3" id="KW-1185">Reference proteome</keyword>
<evidence type="ECO:0000313" key="3">
    <source>
        <dbReference type="Proteomes" id="UP000276133"/>
    </source>
</evidence>
<evidence type="ECO:0000313" key="2">
    <source>
        <dbReference type="EMBL" id="RNA27614.1"/>
    </source>
</evidence>
<dbReference type="AlphaFoldDB" id="A0A3M7RVK5"/>
<comment type="caution">
    <text evidence="2">The sequence shown here is derived from an EMBL/GenBank/DDBJ whole genome shotgun (WGS) entry which is preliminary data.</text>
</comment>
<proteinExistence type="predicted"/>
<accession>A0A3M7RVK5</accession>
<dbReference type="EMBL" id="REGN01002519">
    <property type="protein sequence ID" value="RNA27614.1"/>
    <property type="molecule type" value="Genomic_DNA"/>
</dbReference>
<name>A0A3M7RVK5_BRAPC</name>
<sequence length="90" mass="10028">MGRIHQNMSSQEVTSGSGAMAQSVEPVSTFSQNYNYLTIVQDPYPPLNSSPEFYDDPMSNLIDCFQIDEFSALTNEPPMRIKSESAQDNS</sequence>
<feature type="region of interest" description="Disordered" evidence="1">
    <location>
        <begin position="1"/>
        <end position="24"/>
    </location>
</feature>
<feature type="compositionally biased region" description="Polar residues" evidence="1">
    <location>
        <begin position="1"/>
        <end position="17"/>
    </location>
</feature>
<reference evidence="2 3" key="1">
    <citation type="journal article" date="2018" name="Sci. Rep.">
        <title>Genomic signatures of local adaptation to the degree of environmental predictability in rotifers.</title>
        <authorList>
            <person name="Franch-Gras L."/>
            <person name="Hahn C."/>
            <person name="Garcia-Roger E.M."/>
            <person name="Carmona M.J."/>
            <person name="Serra M."/>
            <person name="Gomez A."/>
        </authorList>
    </citation>
    <scope>NUCLEOTIDE SEQUENCE [LARGE SCALE GENOMIC DNA]</scope>
    <source>
        <strain evidence="2">HYR1</strain>
    </source>
</reference>
<organism evidence="2 3">
    <name type="scientific">Brachionus plicatilis</name>
    <name type="common">Marine rotifer</name>
    <name type="synonym">Brachionus muelleri</name>
    <dbReference type="NCBI Taxonomy" id="10195"/>
    <lineage>
        <taxon>Eukaryota</taxon>
        <taxon>Metazoa</taxon>
        <taxon>Spiralia</taxon>
        <taxon>Gnathifera</taxon>
        <taxon>Rotifera</taxon>
        <taxon>Eurotatoria</taxon>
        <taxon>Monogononta</taxon>
        <taxon>Pseudotrocha</taxon>
        <taxon>Ploima</taxon>
        <taxon>Brachionidae</taxon>
        <taxon>Brachionus</taxon>
    </lineage>
</organism>
<dbReference type="Proteomes" id="UP000276133">
    <property type="component" value="Unassembled WGS sequence"/>
</dbReference>
<protein>
    <submittedName>
        <fullName evidence="2">Uncharacterized protein</fullName>
    </submittedName>
</protein>
<gene>
    <name evidence="2" type="ORF">BpHYR1_052974</name>
</gene>